<reference evidence="1" key="1">
    <citation type="submission" date="2013-12" db="EMBL/GenBank/DDBJ databases">
        <title>A Varibaculum cambriense genome reconstructed from a premature infant gut community with otherwise low bacterial novelty that shifts toward anaerobic metabolism during the third week of life.</title>
        <authorList>
            <person name="Brown C.T."/>
            <person name="Sharon I."/>
            <person name="Thomas B.C."/>
            <person name="Castelle C.J."/>
            <person name="Morowitz M.J."/>
            <person name="Banfield J.F."/>
        </authorList>
    </citation>
    <scope>NUCLEOTIDE SEQUENCE</scope>
</reference>
<dbReference type="Gene3D" id="3.90.550.10">
    <property type="entry name" value="Spore Coat Polysaccharide Biosynthesis Protein SpsA, Chain A"/>
    <property type="match status" value="1"/>
</dbReference>
<feature type="non-terminal residue" evidence="1">
    <location>
        <position position="1"/>
    </location>
</feature>
<organism evidence="1">
    <name type="scientific">human gut metagenome</name>
    <dbReference type="NCBI Taxonomy" id="408170"/>
    <lineage>
        <taxon>unclassified sequences</taxon>
        <taxon>metagenomes</taxon>
        <taxon>organismal metagenomes</taxon>
    </lineage>
</organism>
<accession>W1XKR1</accession>
<protein>
    <submittedName>
        <fullName evidence="1">2-C-methyl-D-erythritol 2,4-cyclodiphosphate synthase</fullName>
    </submittedName>
</protein>
<gene>
    <name evidence="1" type="ORF">Q604_UNBC14665G0001</name>
</gene>
<evidence type="ECO:0000313" key="1">
    <source>
        <dbReference type="EMBL" id="ETJ30827.1"/>
    </source>
</evidence>
<proteinExistence type="predicted"/>
<feature type="non-terminal residue" evidence="1">
    <location>
        <position position="82"/>
    </location>
</feature>
<comment type="caution">
    <text evidence="1">The sequence shown here is derived from an EMBL/GenBank/DDBJ whole genome shotgun (WGS) entry which is preliminary data.</text>
</comment>
<name>W1XKR1_9ZZZZ</name>
<dbReference type="InterPro" id="IPR029044">
    <property type="entry name" value="Nucleotide-diphossugar_trans"/>
</dbReference>
<dbReference type="AlphaFoldDB" id="W1XKR1"/>
<sequence>VAEVGQENMTKHLQEVDLTVPVQIVLGGKERQDSVACGLQAVSENRPKGINILFSLYPMRRPAPAARTIQLITLSILSSIYT</sequence>
<dbReference type="EMBL" id="AZMM01014665">
    <property type="protein sequence ID" value="ETJ30827.1"/>
    <property type="molecule type" value="Genomic_DNA"/>
</dbReference>